<protein>
    <submittedName>
        <fullName evidence="1">Uncharacterized protein</fullName>
    </submittedName>
</protein>
<sequence>MDPSRVYLSPRRAQEVARAEADPPVIGCGWHTWGDRGYNPFALVYGTYFAPEAAGEQPHHVGARRRLNGEQTLECHRRKETGEVGEWLFVSHLGMKKDESLLIWWDSFLVLNLALQILHRARRFRIEINCFSCHRLDKDAHFF</sequence>
<organism evidence="1 2">
    <name type="scientific">Paratrimastix pyriformis</name>
    <dbReference type="NCBI Taxonomy" id="342808"/>
    <lineage>
        <taxon>Eukaryota</taxon>
        <taxon>Metamonada</taxon>
        <taxon>Preaxostyla</taxon>
        <taxon>Paratrimastigidae</taxon>
        <taxon>Paratrimastix</taxon>
    </lineage>
</organism>
<evidence type="ECO:0000313" key="1">
    <source>
        <dbReference type="EMBL" id="KAJ4462404.1"/>
    </source>
</evidence>
<evidence type="ECO:0000313" key="2">
    <source>
        <dbReference type="Proteomes" id="UP001141327"/>
    </source>
</evidence>
<proteinExistence type="predicted"/>
<dbReference type="Proteomes" id="UP001141327">
    <property type="component" value="Unassembled WGS sequence"/>
</dbReference>
<comment type="caution">
    <text evidence="1">The sequence shown here is derived from an EMBL/GenBank/DDBJ whole genome shotgun (WGS) entry which is preliminary data.</text>
</comment>
<name>A0ABQ8UTE8_9EUKA</name>
<accession>A0ABQ8UTE8</accession>
<dbReference type="EMBL" id="JAPMOS010000003">
    <property type="protein sequence ID" value="KAJ4462404.1"/>
    <property type="molecule type" value="Genomic_DNA"/>
</dbReference>
<reference evidence="1" key="1">
    <citation type="journal article" date="2022" name="bioRxiv">
        <title>Genomics of Preaxostyla Flagellates Illuminates Evolutionary Transitions and the Path Towards Mitochondrial Loss.</title>
        <authorList>
            <person name="Novak L.V.F."/>
            <person name="Treitli S.C."/>
            <person name="Pyrih J."/>
            <person name="Halakuc P."/>
            <person name="Pipaliya S.V."/>
            <person name="Vacek V."/>
            <person name="Brzon O."/>
            <person name="Soukal P."/>
            <person name="Eme L."/>
            <person name="Dacks J.B."/>
            <person name="Karnkowska A."/>
            <person name="Elias M."/>
            <person name="Hampl V."/>
        </authorList>
    </citation>
    <scope>NUCLEOTIDE SEQUENCE</scope>
    <source>
        <strain evidence="1">RCP-MX</strain>
    </source>
</reference>
<gene>
    <name evidence="1" type="ORF">PAPYR_1036</name>
</gene>
<keyword evidence="2" id="KW-1185">Reference proteome</keyword>